<name>A0A917H278_9BACI</name>
<evidence type="ECO:0000313" key="1">
    <source>
        <dbReference type="EMBL" id="GGG64485.1"/>
    </source>
</evidence>
<dbReference type="RefSeq" id="WP_188453763.1">
    <property type="nucleotide sequence ID" value="NZ_BMFR01000001.1"/>
</dbReference>
<reference evidence="1" key="1">
    <citation type="journal article" date="2014" name="Int. J. Syst. Evol. Microbiol.">
        <title>Complete genome sequence of Corynebacterium casei LMG S-19264T (=DSM 44701T), isolated from a smear-ripened cheese.</title>
        <authorList>
            <consortium name="US DOE Joint Genome Institute (JGI-PGF)"/>
            <person name="Walter F."/>
            <person name="Albersmeier A."/>
            <person name="Kalinowski J."/>
            <person name="Ruckert C."/>
        </authorList>
    </citation>
    <scope>NUCLEOTIDE SEQUENCE</scope>
    <source>
        <strain evidence="1">CGMCC 1.12754</strain>
    </source>
</reference>
<accession>A0A917H278</accession>
<evidence type="ECO:0000313" key="2">
    <source>
        <dbReference type="Proteomes" id="UP000622860"/>
    </source>
</evidence>
<comment type="caution">
    <text evidence="1">The sequence shown here is derived from an EMBL/GenBank/DDBJ whole genome shotgun (WGS) entry which is preliminary data.</text>
</comment>
<gene>
    <name evidence="1" type="ORF">GCM10011398_05090</name>
</gene>
<keyword evidence="2" id="KW-1185">Reference proteome</keyword>
<dbReference type="AlphaFoldDB" id="A0A917H278"/>
<proteinExistence type="predicted"/>
<reference evidence="1" key="2">
    <citation type="submission" date="2020-09" db="EMBL/GenBank/DDBJ databases">
        <authorList>
            <person name="Sun Q."/>
            <person name="Zhou Y."/>
        </authorList>
    </citation>
    <scope>NUCLEOTIDE SEQUENCE</scope>
    <source>
        <strain evidence="1">CGMCC 1.12754</strain>
    </source>
</reference>
<protein>
    <submittedName>
        <fullName evidence="1">Uncharacterized protein</fullName>
    </submittedName>
</protein>
<organism evidence="1 2">
    <name type="scientific">Virgibacillus oceani</name>
    <dbReference type="NCBI Taxonomy" id="1479511"/>
    <lineage>
        <taxon>Bacteria</taxon>
        <taxon>Bacillati</taxon>
        <taxon>Bacillota</taxon>
        <taxon>Bacilli</taxon>
        <taxon>Bacillales</taxon>
        <taxon>Bacillaceae</taxon>
        <taxon>Virgibacillus</taxon>
    </lineage>
</organism>
<sequence length="54" mass="6191">MVEINKRKAEHHQAVEISKRIVELFVENNLTIRQAKTALNEAKKSLADVTIHPK</sequence>
<dbReference type="Proteomes" id="UP000622860">
    <property type="component" value="Unassembled WGS sequence"/>
</dbReference>
<dbReference type="EMBL" id="BMFR01000001">
    <property type="protein sequence ID" value="GGG64485.1"/>
    <property type="molecule type" value="Genomic_DNA"/>
</dbReference>